<dbReference type="GO" id="GO:0007062">
    <property type="term" value="P:sister chromatid cohesion"/>
    <property type="evidence" value="ECO:0007669"/>
    <property type="project" value="InterPro"/>
</dbReference>
<dbReference type="GO" id="GO:0007059">
    <property type="term" value="P:chromosome segregation"/>
    <property type="evidence" value="ECO:0007669"/>
    <property type="project" value="UniProtKB-UniRule"/>
</dbReference>
<protein>
    <recommendedName>
        <fullName evidence="7">Chromosome partition protein Smc</fullName>
    </recommendedName>
</protein>
<dbReference type="NCBIfam" id="TIGR02168">
    <property type="entry name" value="SMC_prok_B"/>
    <property type="match status" value="1"/>
</dbReference>
<feature type="coiled-coil region" evidence="7">
    <location>
        <begin position="311"/>
        <end position="359"/>
    </location>
</feature>
<feature type="coiled-coil region" evidence="7">
    <location>
        <begin position="409"/>
        <end position="499"/>
    </location>
</feature>
<dbReference type="Pfam" id="PF02463">
    <property type="entry name" value="SMC_N"/>
    <property type="match status" value="1"/>
</dbReference>
<dbReference type="AlphaFoldDB" id="A0A1Q9JEM9"/>
<comment type="similarity">
    <text evidence="7">Belongs to the SMC family.</text>
</comment>
<keyword evidence="3 7" id="KW-0547">Nucleotide-binding</keyword>
<evidence type="ECO:0000259" key="9">
    <source>
        <dbReference type="SMART" id="SM00968"/>
    </source>
</evidence>
<dbReference type="GO" id="GO:0003677">
    <property type="term" value="F:DNA binding"/>
    <property type="evidence" value="ECO:0007669"/>
    <property type="project" value="UniProtKB-UniRule"/>
</dbReference>
<accession>A0A1Q9JEM9</accession>
<evidence type="ECO:0000256" key="2">
    <source>
        <dbReference type="ARBA" id="ARBA00022490"/>
    </source>
</evidence>
<dbReference type="EMBL" id="MJIE01000001">
    <property type="protein sequence ID" value="OLR54648.1"/>
    <property type="molecule type" value="Genomic_DNA"/>
</dbReference>
<feature type="binding site" evidence="7">
    <location>
        <begin position="32"/>
        <end position="39"/>
    </location>
    <ligand>
        <name>ATP</name>
        <dbReference type="ChEBI" id="CHEBI:30616"/>
    </ligand>
</feature>
<dbReference type="GO" id="GO:0030261">
    <property type="term" value="P:chromosome condensation"/>
    <property type="evidence" value="ECO:0007669"/>
    <property type="project" value="InterPro"/>
</dbReference>
<comment type="subcellular location">
    <subcellularLocation>
        <location evidence="1 7">Cytoplasm</location>
    </subcellularLocation>
</comment>
<dbReference type="HAMAP" id="MF_01894">
    <property type="entry name" value="Smc_prok"/>
    <property type="match status" value="1"/>
</dbReference>
<feature type="region of interest" description="Disordered" evidence="8">
    <location>
        <begin position="255"/>
        <end position="286"/>
    </location>
</feature>
<keyword evidence="5 7" id="KW-0175">Coiled coil</keyword>
<feature type="coiled-coil region" evidence="7">
    <location>
        <begin position="664"/>
        <end position="922"/>
    </location>
</feature>
<dbReference type="Gene3D" id="1.10.287.1490">
    <property type="match status" value="1"/>
</dbReference>
<dbReference type="InterPro" id="IPR027417">
    <property type="entry name" value="P-loop_NTPase"/>
</dbReference>
<dbReference type="STRING" id="1261640.BHK98_00200"/>
<evidence type="ECO:0000256" key="5">
    <source>
        <dbReference type="ARBA" id="ARBA00023054"/>
    </source>
</evidence>
<organism evidence="10 11">
    <name type="scientific">Hornefia porci</name>
    <dbReference type="NCBI Taxonomy" id="2652292"/>
    <lineage>
        <taxon>Bacteria</taxon>
        <taxon>Bacillati</taxon>
        <taxon>Bacillota</taxon>
        <taxon>Clostridia</taxon>
        <taxon>Peptostreptococcales</taxon>
        <taxon>Anaerovoracaceae</taxon>
        <taxon>Hornefia</taxon>
    </lineage>
</organism>
<gene>
    <name evidence="7" type="primary">smc</name>
    <name evidence="10" type="ORF">BHK98_00200</name>
</gene>
<dbReference type="InterPro" id="IPR024704">
    <property type="entry name" value="SMC"/>
</dbReference>
<sequence length="1186" mass="134821">MYFKRLEMHGFKSFAEPVVIDFHEGITCIVGPNGSGKSNISDAIRWALGEQSPKALRGGKMQEVIFNGTESRKPRGMAEVTLVIDNSTGLLDIEYKEVAITRRMYRSGESEYLINNNPCRLKDIRELIMDTGIGVDGYSIIGQGKISDIVSNKPESRREIFEEAAGIVAYKTRKQEAVRKLDGTRSNLERIDDIVGEIEGRIGGLKEDSEKAKRYLELKERYQDLEINITLRNIENAEARSGQYRQEIQELEEQLRSAGEKKRGSDRESQELQKRSAALDTVSEQNHEKMVRTIEEINSITGESKLNREKLANLAREEDRLDGEIDDLTVRIDRLGQEAEELKSRKKEIEDARGQAEKRLEEKVLLYNSITSETSRFTEIIDDSNEKIISLNGEAASKRSEAKSYESYKGTLEARARQIADENQKLEEETAEDRKMLEQAREGLSRAEERKQELAAENSEKILRRRKLEEKERSLRGTAEELRIRNNREEARLRTIEEMEQNYEGYNTAVKYIMRCGIRGIEGVVGEMMEVPRGYETAIETALGAAMQNIIVADDDSARKAITALKVNRSGRLTFLPVGSIRGRRVRPDAHISGQKGYRGMGVDLIEFDDRYQQIFEYLLGRVAVVEDLNAAIAMSRGSRQGIRFVTLDGEIINASGAITGGKYKNQSANLLERKNEIERLKQNITHHTDALEEKVQELQQTLDELEELKQGAADAEQEMRELELQIATSGEKIAGGENQLSDARERMEKNSAELLQIRKELADMDELISRMMTESQAAESEIEKIGKRVEDLTAEHQARRGEVADANDAITQARIDVRTWEEKASNNAGMLERIGGDLTALRKQSKEKEQQLIALRQERGELTAGYRGSDTQVLRLEKERKELEENGAAISREKAQIAQRLQLVTEELTGAEETINSVRDQKYQMEIRQARNETQLDNMKDKLWEEFEISYAQAKELRKEDFAMTASVRESRELRKELKEIGDVNVGAIAEYEQVSQRYSFLTEQRSDVVTALKELESIIDDLDRTITKTFKDNFDKVEINFEEVFRELFGGGHAELRMENENDPLESGIDIVAQPPGKRLQNINLMSGGEKTMTAIALMFAVLKTKPTPFCILDEVEAALDDENIDKFSGYLKNFTQTQFALITHQKATMEHADVLYGITMPERGVSRLLSLRMGDYDPEDYVS</sequence>
<comment type="function">
    <text evidence="7">Required for chromosome condensation and partitioning.</text>
</comment>
<keyword evidence="11" id="KW-1185">Reference proteome</keyword>
<dbReference type="GO" id="GO:0005694">
    <property type="term" value="C:chromosome"/>
    <property type="evidence" value="ECO:0007669"/>
    <property type="project" value="InterPro"/>
</dbReference>
<keyword evidence="6 7" id="KW-0238">DNA-binding</keyword>
<evidence type="ECO:0000256" key="8">
    <source>
        <dbReference type="SAM" id="MobiDB-lite"/>
    </source>
</evidence>
<dbReference type="FunFam" id="3.40.50.300:FF:000901">
    <property type="entry name" value="Chromosome partition protein Smc"/>
    <property type="match status" value="1"/>
</dbReference>
<evidence type="ECO:0000256" key="7">
    <source>
        <dbReference type="HAMAP-Rule" id="MF_01894"/>
    </source>
</evidence>
<evidence type="ECO:0000256" key="1">
    <source>
        <dbReference type="ARBA" id="ARBA00004496"/>
    </source>
</evidence>
<dbReference type="OrthoDB" id="9808768at2"/>
<evidence type="ECO:0000256" key="3">
    <source>
        <dbReference type="ARBA" id="ARBA00022741"/>
    </source>
</evidence>
<dbReference type="InterPro" id="IPR010935">
    <property type="entry name" value="SMC_hinge"/>
</dbReference>
<dbReference type="InterPro" id="IPR036277">
    <property type="entry name" value="SMC_hinge_sf"/>
</dbReference>
<dbReference type="Proteomes" id="UP000187404">
    <property type="component" value="Unassembled WGS sequence"/>
</dbReference>
<dbReference type="SUPFAM" id="SSF75553">
    <property type="entry name" value="Smc hinge domain"/>
    <property type="match status" value="1"/>
</dbReference>
<evidence type="ECO:0000313" key="11">
    <source>
        <dbReference type="Proteomes" id="UP000187404"/>
    </source>
</evidence>
<keyword evidence="4 7" id="KW-0067">ATP-binding</keyword>
<dbReference type="InterPro" id="IPR003395">
    <property type="entry name" value="RecF/RecN/SMC_N"/>
</dbReference>
<comment type="caution">
    <text evidence="10">The sequence shown here is derived from an EMBL/GenBank/DDBJ whole genome shotgun (WGS) entry which is preliminary data.</text>
</comment>
<dbReference type="InterPro" id="IPR011890">
    <property type="entry name" value="SMC_prok"/>
</dbReference>
<dbReference type="RefSeq" id="WP_075711668.1">
    <property type="nucleotide sequence ID" value="NZ_MJIE01000001.1"/>
</dbReference>
<dbReference type="GO" id="GO:0016887">
    <property type="term" value="F:ATP hydrolysis activity"/>
    <property type="evidence" value="ECO:0007669"/>
    <property type="project" value="InterPro"/>
</dbReference>
<name>A0A1Q9JEM9_9FIRM</name>
<reference evidence="10 11" key="1">
    <citation type="journal article" date="2016" name="Appl. Environ. Microbiol.">
        <title>Function and Phylogeny of Bacterial Butyryl Coenzyme A:Acetate Transferases and Their Diversity in the Proximal Colon of Swine.</title>
        <authorList>
            <person name="Trachsel J."/>
            <person name="Bayles D.O."/>
            <person name="Looft T."/>
            <person name="Levine U.Y."/>
            <person name="Allen H.K."/>
        </authorList>
    </citation>
    <scope>NUCLEOTIDE SEQUENCE [LARGE SCALE GENOMIC DNA]</scope>
    <source>
        <strain evidence="10 11">68-3-10</strain>
    </source>
</reference>
<feature type="compositionally biased region" description="Basic and acidic residues" evidence="8">
    <location>
        <begin position="255"/>
        <end position="274"/>
    </location>
</feature>
<dbReference type="SMART" id="SM00968">
    <property type="entry name" value="SMC_hinge"/>
    <property type="match status" value="1"/>
</dbReference>
<dbReference type="GO" id="GO:0005524">
    <property type="term" value="F:ATP binding"/>
    <property type="evidence" value="ECO:0007669"/>
    <property type="project" value="UniProtKB-UniRule"/>
</dbReference>
<dbReference type="Gene3D" id="1.20.1060.20">
    <property type="match status" value="1"/>
</dbReference>
<dbReference type="GO" id="GO:0006260">
    <property type="term" value="P:DNA replication"/>
    <property type="evidence" value="ECO:0007669"/>
    <property type="project" value="UniProtKB-UniRule"/>
</dbReference>
<dbReference type="PANTHER" id="PTHR43977">
    <property type="entry name" value="STRUCTURAL MAINTENANCE OF CHROMOSOMES PROTEIN 3"/>
    <property type="match status" value="1"/>
</dbReference>
<evidence type="ECO:0000256" key="6">
    <source>
        <dbReference type="ARBA" id="ARBA00023125"/>
    </source>
</evidence>
<dbReference type="FunFam" id="3.40.50.300:FF:000984">
    <property type="entry name" value="Chromosome partition protein Smc"/>
    <property type="match status" value="1"/>
</dbReference>
<proteinExistence type="inferred from homology"/>
<comment type="subunit">
    <text evidence="7">Homodimer.</text>
</comment>
<dbReference type="Pfam" id="PF06470">
    <property type="entry name" value="SMC_hinge"/>
    <property type="match status" value="1"/>
</dbReference>
<dbReference type="SUPFAM" id="SSF52540">
    <property type="entry name" value="P-loop containing nucleoside triphosphate hydrolases"/>
    <property type="match status" value="1"/>
</dbReference>
<dbReference type="Gene3D" id="3.40.50.300">
    <property type="entry name" value="P-loop containing nucleotide triphosphate hydrolases"/>
    <property type="match status" value="2"/>
</dbReference>
<dbReference type="CDD" id="cd03278">
    <property type="entry name" value="ABC_SMC_barmotin"/>
    <property type="match status" value="1"/>
</dbReference>
<dbReference type="Gene3D" id="3.30.70.1620">
    <property type="match status" value="1"/>
</dbReference>
<feature type="domain" description="SMC hinge" evidence="9">
    <location>
        <begin position="519"/>
        <end position="636"/>
    </location>
</feature>
<dbReference type="GO" id="GO:0005737">
    <property type="term" value="C:cytoplasm"/>
    <property type="evidence" value="ECO:0007669"/>
    <property type="project" value="UniProtKB-SubCell"/>
</dbReference>
<evidence type="ECO:0000313" key="10">
    <source>
        <dbReference type="EMBL" id="OLR54648.1"/>
    </source>
</evidence>
<evidence type="ECO:0000256" key="4">
    <source>
        <dbReference type="ARBA" id="ARBA00022840"/>
    </source>
</evidence>
<keyword evidence="2 7" id="KW-0963">Cytoplasm</keyword>
<dbReference type="PIRSF" id="PIRSF005719">
    <property type="entry name" value="SMC"/>
    <property type="match status" value="1"/>
</dbReference>
<comment type="domain">
    <text evidence="7">Contains large globular domains required for ATP hydrolysis at each terminus and a third globular domain forming a flexible hinge near the middle of the molecule. These domains are separated by coiled-coil structures.</text>
</comment>